<dbReference type="KEGG" id="naj:B1756_00410"/>
<keyword evidence="1" id="KW-1133">Transmembrane helix</keyword>
<feature type="transmembrane region" description="Helical" evidence="1">
    <location>
        <begin position="62"/>
        <end position="88"/>
    </location>
</feature>
<keyword evidence="3" id="KW-1185">Reference proteome</keyword>
<name>A0A2Z2HSJ8_9EURY</name>
<dbReference type="EMBL" id="CP019893">
    <property type="protein sequence ID" value="ARS88367.1"/>
    <property type="molecule type" value="Genomic_DNA"/>
</dbReference>
<evidence type="ECO:0000313" key="2">
    <source>
        <dbReference type="EMBL" id="ARS88367.1"/>
    </source>
</evidence>
<dbReference type="RefSeq" id="WP_086886747.1">
    <property type="nucleotide sequence ID" value="NZ_CP019893.1"/>
</dbReference>
<keyword evidence="1" id="KW-0812">Transmembrane</keyword>
<evidence type="ECO:0000313" key="3">
    <source>
        <dbReference type="Proteomes" id="UP000250088"/>
    </source>
</evidence>
<dbReference type="GeneID" id="32892494"/>
<evidence type="ECO:0000256" key="1">
    <source>
        <dbReference type="SAM" id="Phobius"/>
    </source>
</evidence>
<reference evidence="3" key="1">
    <citation type="submission" date="2017-02" db="EMBL/GenBank/DDBJ databases">
        <title>Natronthermophilus aegyptiacus gen. nov.,sp. nov., an aerobic, extremely halophilic alkalithermophilic archaeon isolated from the athalassohaline Wadi An Natrun, Egypt.</title>
        <authorList>
            <person name="Zhao B."/>
        </authorList>
    </citation>
    <scope>NUCLEOTIDE SEQUENCE [LARGE SCALE GENOMIC DNA]</scope>
    <source>
        <strain evidence="3">JW/NM-HA 15</strain>
    </source>
</reference>
<protein>
    <recommendedName>
        <fullName evidence="4">Yip1 domain-containing protein</fullName>
    </recommendedName>
</protein>
<proteinExistence type="predicted"/>
<feature type="transmembrane region" description="Helical" evidence="1">
    <location>
        <begin position="30"/>
        <end position="50"/>
    </location>
</feature>
<dbReference type="OrthoDB" id="197586at2157"/>
<accession>A0A2Z2HSJ8</accession>
<keyword evidence="1" id="KW-0472">Membrane</keyword>
<evidence type="ECO:0008006" key="4">
    <source>
        <dbReference type="Google" id="ProtNLM"/>
    </source>
</evidence>
<gene>
    <name evidence="2" type="ORF">B1756_00410</name>
</gene>
<dbReference type="Proteomes" id="UP000250088">
    <property type="component" value="Chromosome"/>
</dbReference>
<sequence length="101" mass="10701">MSLTADLAMVLYHGYEGTAGQTGFPNTGTWLIFGVVLVPIYVMVIAWFTGTPRDTRTGLIGVTYLVGLVTSMWASMFVLTVLIGIVFFGGAPEPIGPTGPT</sequence>
<dbReference type="AlphaFoldDB" id="A0A2Z2HSJ8"/>
<organism evidence="2 3">
    <name type="scientific">Natrarchaeobaculum aegyptiacum</name>
    <dbReference type="NCBI Taxonomy" id="745377"/>
    <lineage>
        <taxon>Archaea</taxon>
        <taxon>Methanobacteriati</taxon>
        <taxon>Methanobacteriota</taxon>
        <taxon>Stenosarchaea group</taxon>
        <taxon>Halobacteria</taxon>
        <taxon>Halobacteriales</taxon>
        <taxon>Natrialbaceae</taxon>
        <taxon>Natrarchaeobaculum</taxon>
    </lineage>
</organism>